<dbReference type="CDD" id="cd00082">
    <property type="entry name" value="HisKA"/>
    <property type="match status" value="1"/>
</dbReference>
<dbReference type="InterPro" id="IPR036097">
    <property type="entry name" value="HisK_dim/P_sf"/>
</dbReference>
<dbReference type="Pfam" id="PF00512">
    <property type="entry name" value="HisKA"/>
    <property type="match status" value="1"/>
</dbReference>
<feature type="region of interest" description="Disordered" evidence="10">
    <location>
        <begin position="470"/>
        <end position="489"/>
    </location>
</feature>
<keyword evidence="4" id="KW-1003">Cell membrane</keyword>
<dbReference type="HOGENOM" id="CLU_046130_1_1_5"/>
<dbReference type="InterPro" id="IPR003661">
    <property type="entry name" value="HisK_dim/P_dom"/>
</dbReference>
<keyword evidence="11" id="KW-0472">Membrane</keyword>
<dbReference type="NCBIfam" id="NF045988">
    <property type="entry name" value="HisKinRegBRhodob"/>
    <property type="match status" value="1"/>
</dbReference>
<keyword evidence="6" id="KW-0808">Transferase</keyword>
<dbReference type="SUPFAM" id="SSF47384">
    <property type="entry name" value="Homodimeric domain of signal transducing histidine kinase"/>
    <property type="match status" value="1"/>
</dbReference>
<comment type="subcellular location">
    <subcellularLocation>
        <location evidence="2">Cell membrane</location>
        <topology evidence="2">Multi-pass membrane protein</topology>
    </subcellularLocation>
</comment>
<dbReference type="EMBL" id="AAMS01000002">
    <property type="protein sequence ID" value="EAQ07555.1"/>
    <property type="molecule type" value="Genomic_DNA"/>
</dbReference>
<dbReference type="GO" id="GO:0005524">
    <property type="term" value="F:ATP binding"/>
    <property type="evidence" value="ECO:0007669"/>
    <property type="project" value="UniProtKB-KW"/>
</dbReference>
<dbReference type="STRING" id="314232.SKA53_11998"/>
<comment type="catalytic activity">
    <reaction evidence="1">
        <text>ATP + protein L-histidine = ADP + protein N-phospho-L-histidine.</text>
        <dbReference type="EC" id="2.7.13.3"/>
    </reaction>
</comment>
<keyword evidence="9" id="KW-0067">ATP-binding</keyword>
<reference evidence="13 14" key="1">
    <citation type="submission" date="2006-01" db="EMBL/GenBank/DDBJ databases">
        <authorList>
            <person name="Hagstrom A."/>
            <person name="Ferriera S."/>
            <person name="Johnson J."/>
            <person name="Kravitz S."/>
            <person name="Halpern A."/>
            <person name="Remington K."/>
            <person name="Beeson K."/>
            <person name="Tran B."/>
            <person name="Rogers Y.-H."/>
            <person name="Friedman R."/>
            <person name="Venter J.C."/>
        </authorList>
    </citation>
    <scope>NUCLEOTIDE SEQUENCE [LARGE SCALE GENOMIC DNA]</scope>
    <source>
        <strain evidence="13 14">SKA53</strain>
    </source>
</reference>
<dbReference type="InterPro" id="IPR036890">
    <property type="entry name" value="HATPase_C_sf"/>
</dbReference>
<evidence type="ECO:0000256" key="9">
    <source>
        <dbReference type="ARBA" id="ARBA00022840"/>
    </source>
</evidence>
<dbReference type="SMART" id="SM00387">
    <property type="entry name" value="HATPase_c"/>
    <property type="match status" value="1"/>
</dbReference>
<keyword evidence="11" id="KW-1133">Transmembrane helix</keyword>
<dbReference type="Gene3D" id="1.10.287.130">
    <property type="match status" value="1"/>
</dbReference>
<evidence type="ECO:0000256" key="8">
    <source>
        <dbReference type="ARBA" id="ARBA00022777"/>
    </source>
</evidence>
<dbReference type="EC" id="2.7.13.3" evidence="3"/>
<keyword evidence="5" id="KW-0597">Phosphoprotein</keyword>
<dbReference type="PANTHER" id="PTHR44936">
    <property type="entry name" value="SENSOR PROTEIN CREC"/>
    <property type="match status" value="1"/>
</dbReference>
<dbReference type="GO" id="GO:0005886">
    <property type="term" value="C:plasma membrane"/>
    <property type="evidence" value="ECO:0007669"/>
    <property type="project" value="UniProtKB-SubCell"/>
</dbReference>
<evidence type="ECO:0000256" key="1">
    <source>
        <dbReference type="ARBA" id="ARBA00000085"/>
    </source>
</evidence>
<keyword evidence="11" id="KW-0812">Transmembrane</keyword>
<evidence type="ECO:0000256" key="2">
    <source>
        <dbReference type="ARBA" id="ARBA00004651"/>
    </source>
</evidence>
<evidence type="ECO:0000313" key="14">
    <source>
        <dbReference type="Proteomes" id="UP000004507"/>
    </source>
</evidence>
<dbReference type="InterPro" id="IPR050980">
    <property type="entry name" value="2C_sensor_his_kinase"/>
</dbReference>
<dbReference type="SUPFAM" id="SSF55874">
    <property type="entry name" value="ATPase domain of HSP90 chaperone/DNA topoisomerase II/histidine kinase"/>
    <property type="match status" value="1"/>
</dbReference>
<gene>
    <name evidence="13" type="ORF">SKA53_11998</name>
</gene>
<keyword evidence="14" id="KW-1185">Reference proteome</keyword>
<protein>
    <recommendedName>
        <fullName evidence="3">histidine kinase</fullName>
        <ecNumber evidence="3">2.7.13.3</ecNumber>
    </recommendedName>
</protein>
<evidence type="ECO:0000256" key="10">
    <source>
        <dbReference type="SAM" id="MobiDB-lite"/>
    </source>
</evidence>
<comment type="caution">
    <text evidence="13">The sequence shown here is derived from an EMBL/GenBank/DDBJ whole genome shotgun (WGS) entry which is preliminary data.</text>
</comment>
<dbReference type="Gene3D" id="3.30.565.10">
    <property type="entry name" value="Histidine kinase-like ATPase, C-terminal domain"/>
    <property type="match status" value="1"/>
</dbReference>
<dbReference type="InterPro" id="IPR003594">
    <property type="entry name" value="HATPase_dom"/>
</dbReference>
<dbReference type="NCBIfam" id="NF033792">
    <property type="entry name" value="ActS_PrrB_HisK"/>
    <property type="match status" value="1"/>
</dbReference>
<dbReference type="eggNOG" id="COG4191">
    <property type="taxonomic scope" value="Bacteria"/>
</dbReference>
<feature type="domain" description="Histidine kinase" evidence="12">
    <location>
        <begin position="240"/>
        <end position="467"/>
    </location>
</feature>
<dbReference type="AlphaFoldDB" id="A3V2H4"/>
<dbReference type="Pfam" id="PF02518">
    <property type="entry name" value="HATPase_c"/>
    <property type="match status" value="1"/>
</dbReference>
<dbReference type="SMART" id="SM00388">
    <property type="entry name" value="HisKA"/>
    <property type="match status" value="1"/>
</dbReference>
<evidence type="ECO:0000313" key="13">
    <source>
        <dbReference type="EMBL" id="EAQ07555.1"/>
    </source>
</evidence>
<keyword evidence="7" id="KW-0547">Nucleotide-binding</keyword>
<organism evidence="13 14">
    <name type="scientific">Yoonia vestfoldensis SKA53</name>
    <dbReference type="NCBI Taxonomy" id="314232"/>
    <lineage>
        <taxon>Bacteria</taxon>
        <taxon>Pseudomonadati</taxon>
        <taxon>Pseudomonadota</taxon>
        <taxon>Alphaproteobacteria</taxon>
        <taxon>Rhodobacterales</taxon>
        <taxon>Paracoccaceae</taxon>
        <taxon>Yoonia</taxon>
    </lineage>
</organism>
<feature type="transmembrane region" description="Helical" evidence="11">
    <location>
        <begin position="152"/>
        <end position="171"/>
    </location>
</feature>
<evidence type="ECO:0000256" key="3">
    <source>
        <dbReference type="ARBA" id="ARBA00012438"/>
    </source>
</evidence>
<dbReference type="InterPro" id="IPR005467">
    <property type="entry name" value="His_kinase_dom"/>
</dbReference>
<dbReference type="Proteomes" id="UP000004507">
    <property type="component" value="Unassembled WGS sequence"/>
</dbReference>
<evidence type="ECO:0000256" key="11">
    <source>
        <dbReference type="SAM" id="Phobius"/>
    </source>
</evidence>
<dbReference type="PANTHER" id="PTHR44936:SF10">
    <property type="entry name" value="SENSOR PROTEIN RSTB"/>
    <property type="match status" value="1"/>
</dbReference>
<dbReference type="GO" id="GO:0000155">
    <property type="term" value="F:phosphorelay sensor kinase activity"/>
    <property type="evidence" value="ECO:0007669"/>
    <property type="project" value="InterPro"/>
</dbReference>
<sequence>MVALIAARPGIITTLSAAEALPMSISEFQMFQDQERSNWVRLRTLVTLRWFAALGQAIAAIVAANIYQLDFQYGMVGLVIASAVLANLLSRYSSPENKRLSEREATLWLFFDLMQLGVLLFLTGGMNNPFALLLLAPVTIAATVLHLRSTVFLGVVAILLITLITNSHMPLLMPDGRPLALPMLFQFGFWLALVIGVVFLAIYARQVTTEMHAMGEALLATQLALAREQKLTDLGGVVAAAAHELGTPLATIKLVSTELMEELENHPELLEDAILIRTQADRCRDILHSMGRVGKDDLHLRQAPLETVVREAAEPHLSRGKMVTFEIAPEQGASQTQPVINRRPEIIHGLRNLIQNAVDFSQSEVWIEMTWSDSAISIRISDDGSGFPQSVIGRIGDPYVRRRRLAEDGYRRPGYEGMGLGLFIAKTLLERSGAQLTFANSRRHGHASWTGQATGGAIVEVVWPREKLASDPKGNATALGQNVPIRPWP</sequence>
<dbReference type="InterPro" id="IPR047770">
    <property type="entry name" value="RegB"/>
</dbReference>
<evidence type="ECO:0000256" key="5">
    <source>
        <dbReference type="ARBA" id="ARBA00022553"/>
    </source>
</evidence>
<feature type="transmembrane region" description="Helical" evidence="11">
    <location>
        <begin position="183"/>
        <end position="204"/>
    </location>
</feature>
<evidence type="ECO:0000259" key="12">
    <source>
        <dbReference type="PROSITE" id="PS50109"/>
    </source>
</evidence>
<keyword evidence="8 13" id="KW-0418">Kinase</keyword>
<evidence type="ECO:0000256" key="6">
    <source>
        <dbReference type="ARBA" id="ARBA00022679"/>
    </source>
</evidence>
<evidence type="ECO:0000256" key="4">
    <source>
        <dbReference type="ARBA" id="ARBA00022475"/>
    </source>
</evidence>
<dbReference type="InterPro" id="IPR004358">
    <property type="entry name" value="Sig_transdc_His_kin-like_C"/>
</dbReference>
<name>A3V2H4_9RHOB</name>
<feature type="transmembrane region" description="Helical" evidence="11">
    <location>
        <begin position="46"/>
        <end position="67"/>
    </location>
</feature>
<evidence type="ECO:0000256" key="7">
    <source>
        <dbReference type="ARBA" id="ARBA00022741"/>
    </source>
</evidence>
<proteinExistence type="predicted"/>
<dbReference type="PROSITE" id="PS50109">
    <property type="entry name" value="HIS_KIN"/>
    <property type="match status" value="1"/>
</dbReference>
<dbReference type="PRINTS" id="PR00344">
    <property type="entry name" value="BCTRLSENSOR"/>
</dbReference>
<accession>A3V2H4</accession>